<dbReference type="InterPro" id="IPR005480">
    <property type="entry name" value="CPSase_lsu_oligo"/>
</dbReference>
<evidence type="ECO:0000256" key="10">
    <source>
        <dbReference type="ARBA" id="ARBA00022741"/>
    </source>
</evidence>
<dbReference type="NCBIfam" id="NF003671">
    <property type="entry name" value="PRK05294.1"/>
    <property type="match status" value="1"/>
</dbReference>
<dbReference type="GO" id="GO:0006526">
    <property type="term" value="P:L-arginine biosynthetic process"/>
    <property type="evidence" value="ECO:0007669"/>
    <property type="project" value="UniProtKB-KW"/>
</dbReference>
<dbReference type="GO" id="GO:0005737">
    <property type="term" value="C:cytoplasm"/>
    <property type="evidence" value="ECO:0007669"/>
    <property type="project" value="TreeGrafter"/>
</dbReference>
<evidence type="ECO:0000256" key="14">
    <source>
        <dbReference type="ARBA" id="ARBA00023211"/>
    </source>
</evidence>
<dbReference type="GO" id="GO:0004088">
    <property type="term" value="F:carbamoyl-phosphate synthase (glutamine-hydrolyzing) activity"/>
    <property type="evidence" value="ECO:0007669"/>
    <property type="project" value="UniProtKB-EC"/>
</dbReference>
<keyword evidence="14" id="KW-0464">Manganese</keyword>
<dbReference type="FunFam" id="3.30.1490.20:FF:000001">
    <property type="entry name" value="Carbamoyl-phosphate synthase large chain"/>
    <property type="match status" value="1"/>
</dbReference>
<evidence type="ECO:0000256" key="1">
    <source>
        <dbReference type="ARBA" id="ARBA00001936"/>
    </source>
</evidence>
<protein>
    <recommendedName>
        <fullName evidence="20">Carbamoyl phosphate synthase arginine-specific large chain, chloroplastic</fullName>
        <ecNumber evidence="15">6.3.4.16</ecNumber>
        <ecNumber evidence="4">6.3.5.5</ecNumber>
    </recommendedName>
    <alternativeName>
        <fullName evidence="19">Carbamoyl phosphate synthase pyrimidine-specific large chain</fullName>
    </alternativeName>
</protein>
<evidence type="ECO:0000313" key="23">
    <source>
        <dbReference type="EMBL" id="CAB4558762.1"/>
    </source>
</evidence>
<feature type="domain" description="ATP-grasp" evidence="21">
    <location>
        <begin position="133"/>
        <end position="328"/>
    </location>
</feature>
<keyword evidence="11" id="KW-0067">ATP-binding</keyword>
<evidence type="ECO:0000256" key="17">
    <source>
        <dbReference type="ARBA" id="ARBA00048816"/>
    </source>
</evidence>
<dbReference type="InterPro" id="IPR016185">
    <property type="entry name" value="PreATP-grasp_dom_sf"/>
</dbReference>
<evidence type="ECO:0000256" key="16">
    <source>
        <dbReference type="ARBA" id="ARBA00047359"/>
    </source>
</evidence>
<dbReference type="InterPro" id="IPR011607">
    <property type="entry name" value="MGS-like_dom"/>
</dbReference>
<keyword evidence="8" id="KW-0479">Metal-binding</keyword>
<evidence type="ECO:0000256" key="2">
    <source>
        <dbReference type="ARBA" id="ARBA00005077"/>
    </source>
</evidence>
<dbReference type="FunFam" id="3.30.470.20:FF:000026">
    <property type="entry name" value="Carbamoyl-phosphate synthase large chain"/>
    <property type="match status" value="1"/>
</dbReference>
<gene>
    <name evidence="23" type="ORF">UFOPK1650_00010</name>
</gene>
<dbReference type="HAMAP" id="MF_01210_B">
    <property type="entry name" value="CPSase_L_chain_B"/>
    <property type="match status" value="1"/>
</dbReference>
<evidence type="ECO:0000256" key="15">
    <source>
        <dbReference type="ARBA" id="ARBA00044063"/>
    </source>
</evidence>
<evidence type="ECO:0000256" key="20">
    <source>
        <dbReference type="ARBA" id="ARBA00074190"/>
    </source>
</evidence>
<reference evidence="23" key="1">
    <citation type="submission" date="2020-05" db="EMBL/GenBank/DDBJ databases">
        <authorList>
            <person name="Chiriac C."/>
            <person name="Salcher M."/>
            <person name="Ghai R."/>
            <person name="Kavagutti S V."/>
        </authorList>
    </citation>
    <scope>NUCLEOTIDE SEQUENCE</scope>
</reference>
<comment type="similarity">
    <text evidence="3">Belongs to the CarB family.</text>
</comment>
<dbReference type="InterPro" id="IPR036914">
    <property type="entry name" value="MGS-like_dom_sf"/>
</dbReference>
<dbReference type="SUPFAM" id="SSF52335">
    <property type="entry name" value="Methylglyoxal synthase-like"/>
    <property type="match status" value="1"/>
</dbReference>
<evidence type="ECO:0000256" key="18">
    <source>
        <dbReference type="ARBA" id="ARBA00060037"/>
    </source>
</evidence>
<dbReference type="PROSITE" id="PS00867">
    <property type="entry name" value="CPSASE_2"/>
    <property type="match status" value="2"/>
</dbReference>
<dbReference type="EC" id="6.3.5.5" evidence="4"/>
<feature type="domain" description="ATP-grasp" evidence="21">
    <location>
        <begin position="676"/>
        <end position="871"/>
    </location>
</feature>
<evidence type="ECO:0000256" key="6">
    <source>
        <dbReference type="ARBA" id="ARBA00022598"/>
    </source>
</evidence>
<dbReference type="Pfam" id="PF25596">
    <property type="entry name" value="CPSase_L_D1"/>
    <property type="match status" value="2"/>
</dbReference>
<evidence type="ECO:0000256" key="11">
    <source>
        <dbReference type="ARBA" id="ARBA00022840"/>
    </source>
</evidence>
<dbReference type="GO" id="GO:0005524">
    <property type="term" value="F:ATP binding"/>
    <property type="evidence" value="ECO:0007669"/>
    <property type="project" value="UniProtKB-KW"/>
</dbReference>
<dbReference type="InterPro" id="IPR006275">
    <property type="entry name" value="CPSase_lsu"/>
</dbReference>
<dbReference type="Gene3D" id="3.40.50.20">
    <property type="match status" value="2"/>
</dbReference>
<sequence>MARDTSISSVLVIGSGPIVIGQACEFDYSGTQACRVLKQEGIRVILVNSNPATIMTDPEFADATYVEPITTEFLERIIKEQRPDAILATLGGQTALNAAMALARDGILEKYGVRLIGADVEAINRGENRELFREIVAKVGGESARSIICHTMAECEAGATQLGFPVVVRPSFTMGGLGSGIAHSLEELRLIAGAGLRHSPTSEVLLEESIIGWKEYELEVMRDRLDNVVIVCSIENIDPMGVHTGDSVTVAPALTLTDVELQRLRNLAIGIIREVGVDTGGCNIQFAINPTDGRIIVIEMNPRVSRSSALASKATGFPIAKIATELAIGYTLNEIPNDITAATPASFEPTLDYIVVKVPRFAFEKFPDADTRLTTTMKSVGESMAIGRNFTEALQKAMRSLEKKGSTFSFVPITQSREELLRVISEPTDARLVGIQRALLAGVSFDEVEKITRFDPWVLEQIHLLNTLAAECRDAVELDAEILHKLKRHGFSDAQIAQIRGLDEAEVRRTRHRLAVRPIYKTVDTCAAEFEAKTPYHYSSYDEESEVAIREKPAVIILGSGPNRIGQGIEFDYSCVHACFTLSAAGYETVMVNCNPETVSTDYDTSDRLYFEPLTLEDVLEVIHAEMAAGPVLGVIVQLGGQTPLGLARALADEGIPILGTAPDAIDLAEERGAFGTLLIDQGLNAPEFGMAVNIEEAREIANRVGYPVLVRPSFVLGGRGMEIVYDDTSLASFIERATEITPSRPVLIDKFLDSATEVDVDALFDGDQLFMGGVMEHIEEAGVHSGDSACVIPPQSISSEMLKEIEEATFRIARSVGVRGLINIQFAIAGAPGSEKLFVLEANPRASRTVPFVSKATGYPLAKAAAQIAVGVSIAEMRDGGLLQDLPSTGSVAVKEAVLPWNRFRRRNGEGVDTVLGPEMKSTGEVMGIAPTFGAAFAKSQISAFGALPKSGSIFVSLADKDKAAAGHSLQQLNEMGYSIFATAGTHDFLSSMGIPSVRVRKHFESIDASHEGSTEGTALTLISQGLVNLVVNTPFGRDQRQDGRLIRTAAIVKNLPCLTTTAALKAAVEAMRALRDEELSVKSLQDWLATRSAD</sequence>
<dbReference type="Pfam" id="PF02787">
    <property type="entry name" value="CPSase_L_D3"/>
    <property type="match status" value="1"/>
</dbReference>
<keyword evidence="7" id="KW-0028">Amino-acid biosynthesis</keyword>
<evidence type="ECO:0000256" key="3">
    <source>
        <dbReference type="ARBA" id="ARBA00009799"/>
    </source>
</evidence>
<proteinExistence type="inferred from homology"/>
<evidence type="ECO:0000259" key="21">
    <source>
        <dbReference type="PROSITE" id="PS50975"/>
    </source>
</evidence>
<dbReference type="AlphaFoldDB" id="A0A6J6D4Q4"/>
<dbReference type="FunFam" id="3.30.470.20:FF:000007">
    <property type="entry name" value="Carbamoyl-phosphate synthase large chain"/>
    <property type="match status" value="1"/>
</dbReference>
<dbReference type="GO" id="GO:0004087">
    <property type="term" value="F:carbamoyl-phosphate synthase (ammonia) activity"/>
    <property type="evidence" value="ECO:0007669"/>
    <property type="project" value="UniProtKB-EC"/>
</dbReference>
<keyword evidence="10" id="KW-0547">Nucleotide-binding</keyword>
<dbReference type="PROSITE" id="PS51855">
    <property type="entry name" value="MGS"/>
    <property type="match status" value="1"/>
</dbReference>
<feature type="domain" description="MGS-like" evidence="22">
    <location>
        <begin position="947"/>
        <end position="1096"/>
    </location>
</feature>
<dbReference type="FunFam" id="1.10.1030.10:FF:000002">
    <property type="entry name" value="Carbamoyl-phosphate synthase large chain"/>
    <property type="match status" value="1"/>
</dbReference>
<dbReference type="PRINTS" id="PR00098">
    <property type="entry name" value="CPSASE"/>
</dbReference>
<keyword evidence="9" id="KW-0677">Repeat</keyword>
<dbReference type="GO" id="GO:0006541">
    <property type="term" value="P:glutamine metabolic process"/>
    <property type="evidence" value="ECO:0007669"/>
    <property type="project" value="TreeGrafter"/>
</dbReference>
<keyword evidence="5" id="KW-0055">Arginine biosynthesis</keyword>
<dbReference type="SUPFAM" id="SSF52440">
    <property type="entry name" value="PreATP-grasp domain"/>
    <property type="match status" value="2"/>
</dbReference>
<dbReference type="NCBIfam" id="TIGR01369">
    <property type="entry name" value="CPSaseII_lrg"/>
    <property type="match status" value="1"/>
</dbReference>
<evidence type="ECO:0000256" key="5">
    <source>
        <dbReference type="ARBA" id="ARBA00022571"/>
    </source>
</evidence>
<dbReference type="PROSITE" id="PS00866">
    <property type="entry name" value="CPSASE_1"/>
    <property type="match status" value="2"/>
</dbReference>
<dbReference type="SMART" id="SM00851">
    <property type="entry name" value="MGS"/>
    <property type="match status" value="1"/>
</dbReference>
<comment type="function">
    <text evidence="18">Small subunit of the glutamine-dependent carbamoyl phosphate synthetase (CPSase). CPSase catalyzes the formation of carbamoyl phosphate from the ammonia moiety of glutamine, carbonate, and phosphate donated by ATP, constituting the first step of the biosynthetic pathway leading to pyrimidine nucleotides. The large subunit (synthetase) binds the substrates ammonia (free or transferred from glutamine from the small subunit), hydrogencarbonate and ATP and carries out an ATP-coupled ligase reaction, activating hydrogencarbonate by forming carboxy phosphate which reacts with ammonia to form carbamoyl phosphate.</text>
</comment>
<dbReference type="PROSITE" id="PS50975">
    <property type="entry name" value="ATP_GRASP"/>
    <property type="match status" value="2"/>
</dbReference>
<evidence type="ECO:0000256" key="13">
    <source>
        <dbReference type="ARBA" id="ARBA00022975"/>
    </source>
</evidence>
<comment type="catalytic activity">
    <reaction evidence="16">
        <text>hydrogencarbonate + NH4(+) + 2 ATP = carbamoyl phosphate + 2 ADP + phosphate + 2 H(+)</text>
        <dbReference type="Rhea" id="RHEA:18029"/>
        <dbReference type="ChEBI" id="CHEBI:15378"/>
        <dbReference type="ChEBI" id="CHEBI:17544"/>
        <dbReference type="ChEBI" id="CHEBI:28938"/>
        <dbReference type="ChEBI" id="CHEBI:30616"/>
        <dbReference type="ChEBI" id="CHEBI:43474"/>
        <dbReference type="ChEBI" id="CHEBI:58228"/>
        <dbReference type="ChEBI" id="CHEBI:456216"/>
        <dbReference type="EC" id="6.3.4.16"/>
    </reaction>
</comment>
<dbReference type="Gene3D" id="3.40.50.1380">
    <property type="entry name" value="Methylglyoxal synthase-like domain"/>
    <property type="match status" value="1"/>
</dbReference>
<dbReference type="PANTHER" id="PTHR11405">
    <property type="entry name" value="CARBAMOYLTRANSFERASE FAMILY MEMBER"/>
    <property type="match status" value="1"/>
</dbReference>
<dbReference type="InterPro" id="IPR005479">
    <property type="entry name" value="CPAse_ATP-bd"/>
</dbReference>
<dbReference type="InterPro" id="IPR013815">
    <property type="entry name" value="ATP_grasp_subdomain_1"/>
</dbReference>
<accession>A0A6J6D4Q4</accession>
<keyword evidence="6" id="KW-0436">Ligase</keyword>
<comment type="cofactor">
    <cofactor evidence="1">
        <name>Mn(2+)</name>
        <dbReference type="ChEBI" id="CHEBI:29035"/>
    </cofactor>
</comment>
<dbReference type="SUPFAM" id="SSF48108">
    <property type="entry name" value="Carbamoyl phosphate synthetase, large subunit connection domain"/>
    <property type="match status" value="1"/>
</dbReference>
<dbReference type="Gene3D" id="3.30.1490.20">
    <property type="entry name" value="ATP-grasp fold, A domain"/>
    <property type="match status" value="1"/>
</dbReference>
<keyword evidence="12" id="KW-0460">Magnesium</keyword>
<comment type="catalytic activity">
    <reaction evidence="17">
        <text>hydrogencarbonate + L-glutamine + 2 ATP + H2O = carbamoyl phosphate + L-glutamate + 2 ADP + phosphate + 2 H(+)</text>
        <dbReference type="Rhea" id="RHEA:18633"/>
        <dbReference type="ChEBI" id="CHEBI:15377"/>
        <dbReference type="ChEBI" id="CHEBI:15378"/>
        <dbReference type="ChEBI" id="CHEBI:17544"/>
        <dbReference type="ChEBI" id="CHEBI:29985"/>
        <dbReference type="ChEBI" id="CHEBI:30616"/>
        <dbReference type="ChEBI" id="CHEBI:43474"/>
        <dbReference type="ChEBI" id="CHEBI:58228"/>
        <dbReference type="ChEBI" id="CHEBI:58359"/>
        <dbReference type="ChEBI" id="CHEBI:456216"/>
        <dbReference type="EC" id="6.3.5.5"/>
    </reaction>
</comment>
<dbReference type="InterPro" id="IPR058047">
    <property type="entry name" value="CPSase_preATP-grasp"/>
</dbReference>
<dbReference type="Pfam" id="PF02142">
    <property type="entry name" value="MGS"/>
    <property type="match status" value="1"/>
</dbReference>
<evidence type="ECO:0000256" key="8">
    <source>
        <dbReference type="ARBA" id="ARBA00022723"/>
    </source>
</evidence>
<dbReference type="NCBIfam" id="NF009455">
    <property type="entry name" value="PRK12815.1"/>
    <property type="match status" value="1"/>
</dbReference>
<evidence type="ECO:0000256" key="12">
    <source>
        <dbReference type="ARBA" id="ARBA00022842"/>
    </source>
</evidence>
<dbReference type="InterPro" id="IPR011761">
    <property type="entry name" value="ATP-grasp"/>
</dbReference>
<dbReference type="Gene3D" id="1.10.1030.10">
    <property type="entry name" value="Carbamoyl-phosphate synthetase, large subunit oligomerisation domain"/>
    <property type="match status" value="1"/>
</dbReference>
<evidence type="ECO:0000256" key="9">
    <source>
        <dbReference type="ARBA" id="ARBA00022737"/>
    </source>
</evidence>
<dbReference type="FunFam" id="3.40.50.20:FF:000001">
    <property type="entry name" value="Carbamoyl-phosphate synthase large chain"/>
    <property type="match status" value="2"/>
</dbReference>
<organism evidence="23">
    <name type="scientific">freshwater metagenome</name>
    <dbReference type="NCBI Taxonomy" id="449393"/>
    <lineage>
        <taxon>unclassified sequences</taxon>
        <taxon>metagenomes</taxon>
        <taxon>ecological metagenomes</taxon>
    </lineage>
</organism>
<dbReference type="SMART" id="SM01096">
    <property type="entry name" value="CPSase_L_D3"/>
    <property type="match status" value="1"/>
</dbReference>
<evidence type="ECO:0000256" key="19">
    <source>
        <dbReference type="ARBA" id="ARBA00069524"/>
    </source>
</evidence>
<dbReference type="EC" id="6.3.4.16" evidence="15"/>
<dbReference type="InterPro" id="IPR005483">
    <property type="entry name" value="CPSase_dom"/>
</dbReference>
<dbReference type="Gene3D" id="3.30.470.20">
    <property type="entry name" value="ATP-grasp fold, B domain"/>
    <property type="match status" value="2"/>
</dbReference>
<dbReference type="PANTHER" id="PTHR11405:SF53">
    <property type="entry name" value="CARBAMOYL-PHOSPHATE SYNTHASE [AMMONIA], MITOCHONDRIAL"/>
    <property type="match status" value="1"/>
</dbReference>
<dbReference type="GO" id="GO:0006221">
    <property type="term" value="P:pyrimidine nucleotide biosynthetic process"/>
    <property type="evidence" value="ECO:0007669"/>
    <property type="project" value="UniProtKB-KW"/>
</dbReference>
<dbReference type="GO" id="GO:0046872">
    <property type="term" value="F:metal ion binding"/>
    <property type="evidence" value="ECO:0007669"/>
    <property type="project" value="UniProtKB-KW"/>
</dbReference>
<evidence type="ECO:0000256" key="7">
    <source>
        <dbReference type="ARBA" id="ARBA00022605"/>
    </source>
</evidence>
<evidence type="ECO:0000256" key="4">
    <source>
        <dbReference type="ARBA" id="ARBA00012738"/>
    </source>
</evidence>
<evidence type="ECO:0000259" key="22">
    <source>
        <dbReference type="PROSITE" id="PS51855"/>
    </source>
</evidence>
<dbReference type="PROSITE" id="PS51257">
    <property type="entry name" value="PROKAR_LIPOPROTEIN"/>
    <property type="match status" value="1"/>
</dbReference>
<name>A0A6J6D4Q4_9ZZZZ</name>
<dbReference type="SUPFAM" id="SSF56059">
    <property type="entry name" value="Glutathione synthetase ATP-binding domain-like"/>
    <property type="match status" value="2"/>
</dbReference>
<dbReference type="InterPro" id="IPR036897">
    <property type="entry name" value="CarbamoylP_synth_lsu_oligo_sf"/>
</dbReference>
<dbReference type="EMBL" id="CAEZTJ010000001">
    <property type="protein sequence ID" value="CAB4558762.1"/>
    <property type="molecule type" value="Genomic_DNA"/>
</dbReference>
<keyword evidence="13" id="KW-0665">Pyrimidine biosynthesis</keyword>
<comment type="pathway">
    <text evidence="2">Amino-acid biosynthesis; L-arginine biosynthesis; carbamoyl phosphate from bicarbonate: step 1/1.</text>
</comment>
<dbReference type="Pfam" id="PF02786">
    <property type="entry name" value="CPSase_L_D2"/>
    <property type="match status" value="2"/>
</dbReference>